<dbReference type="SMART" id="SM00132">
    <property type="entry name" value="LIM"/>
    <property type="match status" value="2"/>
</dbReference>
<dbReference type="OrthoDB" id="25414at2759"/>
<dbReference type="SUPFAM" id="SSF57716">
    <property type="entry name" value="Glucocorticoid receptor-like (DNA-binding domain)"/>
    <property type="match status" value="4"/>
</dbReference>
<dbReference type="GO" id="GO:0007010">
    <property type="term" value="P:cytoskeleton organization"/>
    <property type="evidence" value="ECO:0007669"/>
    <property type="project" value="TreeGrafter"/>
</dbReference>
<dbReference type="Gene3D" id="2.10.110.10">
    <property type="entry name" value="Cysteine Rich Protein"/>
    <property type="match status" value="2"/>
</dbReference>
<proteinExistence type="predicted"/>
<dbReference type="GO" id="GO:0005912">
    <property type="term" value="C:adherens junction"/>
    <property type="evidence" value="ECO:0007669"/>
    <property type="project" value="TreeGrafter"/>
</dbReference>
<keyword evidence="5 6" id="KW-0440">LIM domain</keyword>
<dbReference type="AlphaFoldDB" id="A0A7J6C0C2"/>
<protein>
    <recommendedName>
        <fullName evidence="1">LIM domain-containing protein 1</fullName>
    </recommendedName>
</protein>
<gene>
    <name evidence="8" type="ORF">G5714_018924</name>
</gene>
<evidence type="ECO:0000256" key="6">
    <source>
        <dbReference type="PROSITE-ProRule" id="PRU00125"/>
    </source>
</evidence>
<reference evidence="8 9" key="1">
    <citation type="submission" date="2020-04" db="EMBL/GenBank/DDBJ databases">
        <title>Chromosome-level genome assembly of a cyprinid fish Onychostoma macrolepis by integration of Nanopore Sequencing, Bionano and Hi-C technology.</title>
        <authorList>
            <person name="Wang D."/>
        </authorList>
    </citation>
    <scope>NUCLEOTIDE SEQUENCE [LARGE SCALE GENOMIC DNA]</scope>
    <source>
        <strain evidence="8">SWU-2019</strain>
        <tissue evidence="8">Muscle</tissue>
    </source>
</reference>
<evidence type="ECO:0000313" key="9">
    <source>
        <dbReference type="Proteomes" id="UP000579812"/>
    </source>
</evidence>
<dbReference type="PANTHER" id="PTHR24219">
    <property type="entry name" value="LIM DOMAIN-CONTAINING PROTEIN JUB"/>
    <property type="match status" value="1"/>
</dbReference>
<dbReference type="EMBL" id="JAAMOB010000019">
    <property type="protein sequence ID" value="KAF4100728.1"/>
    <property type="molecule type" value="Genomic_DNA"/>
</dbReference>
<dbReference type="PROSITE" id="PS50023">
    <property type="entry name" value="LIM_DOMAIN_2"/>
    <property type="match status" value="2"/>
</dbReference>
<dbReference type="GO" id="GO:0035331">
    <property type="term" value="P:negative regulation of hippo signaling"/>
    <property type="evidence" value="ECO:0007669"/>
    <property type="project" value="TreeGrafter"/>
</dbReference>
<accession>A0A7J6C0C2</accession>
<evidence type="ECO:0000256" key="5">
    <source>
        <dbReference type="ARBA" id="ARBA00023038"/>
    </source>
</evidence>
<dbReference type="Pfam" id="PF00412">
    <property type="entry name" value="LIM"/>
    <property type="match status" value="2"/>
</dbReference>
<dbReference type="GO" id="GO:0000932">
    <property type="term" value="C:P-body"/>
    <property type="evidence" value="ECO:0007669"/>
    <property type="project" value="TreeGrafter"/>
</dbReference>
<dbReference type="PANTHER" id="PTHR24219:SF3">
    <property type="entry name" value="LIM DOMAIN-CONTAINING PROTEIN 1"/>
    <property type="match status" value="1"/>
</dbReference>
<comment type="caution">
    <text evidence="8">The sequence shown here is derived from an EMBL/GenBank/DDBJ whole genome shotgun (WGS) entry which is preliminary data.</text>
</comment>
<evidence type="ECO:0000259" key="7">
    <source>
        <dbReference type="PROSITE" id="PS50023"/>
    </source>
</evidence>
<dbReference type="Proteomes" id="UP000579812">
    <property type="component" value="Unassembled WGS sequence"/>
</dbReference>
<name>A0A7J6C0C2_9TELE</name>
<organism evidence="8 9">
    <name type="scientific">Onychostoma macrolepis</name>
    <dbReference type="NCBI Taxonomy" id="369639"/>
    <lineage>
        <taxon>Eukaryota</taxon>
        <taxon>Metazoa</taxon>
        <taxon>Chordata</taxon>
        <taxon>Craniata</taxon>
        <taxon>Vertebrata</taxon>
        <taxon>Euteleostomi</taxon>
        <taxon>Actinopterygii</taxon>
        <taxon>Neopterygii</taxon>
        <taxon>Teleostei</taxon>
        <taxon>Ostariophysi</taxon>
        <taxon>Cypriniformes</taxon>
        <taxon>Cyprinidae</taxon>
        <taxon>Acrossocheilinae</taxon>
        <taxon>Onychostoma</taxon>
    </lineage>
</organism>
<evidence type="ECO:0000256" key="2">
    <source>
        <dbReference type="ARBA" id="ARBA00022491"/>
    </source>
</evidence>
<dbReference type="GO" id="GO:0005634">
    <property type="term" value="C:nucleus"/>
    <property type="evidence" value="ECO:0007669"/>
    <property type="project" value="TreeGrafter"/>
</dbReference>
<sequence>MGNSYSGNGCCDAEDNIMSMCAKCSGGVYGADQACQAMGQVYHDSCFTCCVCGRKLKGKAFYDFSGRVFCEEDYLYSSVKHFAEVCTSCGYLITDMVLQALGKSFHPDCFRCVICNETLEGQAFSVDTQNKIYCVKDYHRILAQTCAICEQLILPNKGSNEIVRVMSMGKSYHVACYEGKSNI</sequence>
<dbReference type="GO" id="GO:0046872">
    <property type="term" value="F:metal ion binding"/>
    <property type="evidence" value="ECO:0007669"/>
    <property type="project" value="UniProtKB-KW"/>
</dbReference>
<feature type="domain" description="LIM zinc-binding" evidence="7">
    <location>
        <begin position="84"/>
        <end position="144"/>
    </location>
</feature>
<evidence type="ECO:0000256" key="4">
    <source>
        <dbReference type="ARBA" id="ARBA00022833"/>
    </source>
</evidence>
<feature type="domain" description="LIM zinc-binding" evidence="7">
    <location>
        <begin position="19"/>
        <end position="80"/>
    </location>
</feature>
<evidence type="ECO:0000256" key="3">
    <source>
        <dbReference type="ARBA" id="ARBA00022723"/>
    </source>
</evidence>
<dbReference type="InterPro" id="IPR001781">
    <property type="entry name" value="Znf_LIM"/>
</dbReference>
<evidence type="ECO:0000256" key="1">
    <source>
        <dbReference type="ARBA" id="ARBA00015501"/>
    </source>
</evidence>
<dbReference type="GO" id="GO:0005667">
    <property type="term" value="C:transcription regulator complex"/>
    <property type="evidence" value="ECO:0007669"/>
    <property type="project" value="TreeGrafter"/>
</dbReference>
<evidence type="ECO:0000313" key="8">
    <source>
        <dbReference type="EMBL" id="KAF4100728.1"/>
    </source>
</evidence>
<dbReference type="GO" id="GO:0001666">
    <property type="term" value="P:response to hypoxia"/>
    <property type="evidence" value="ECO:0007669"/>
    <property type="project" value="TreeGrafter"/>
</dbReference>
<keyword evidence="4 6" id="KW-0862">Zinc</keyword>
<dbReference type="PROSITE" id="PS00478">
    <property type="entry name" value="LIM_DOMAIN_1"/>
    <property type="match status" value="2"/>
</dbReference>
<dbReference type="InterPro" id="IPR047172">
    <property type="entry name" value="Ajuba-like"/>
</dbReference>
<keyword evidence="3 6" id="KW-0479">Metal-binding</keyword>
<keyword evidence="9" id="KW-1185">Reference proteome</keyword>
<keyword evidence="2" id="KW-0678">Repressor</keyword>
<dbReference type="GO" id="GO:0003714">
    <property type="term" value="F:transcription corepressor activity"/>
    <property type="evidence" value="ECO:0007669"/>
    <property type="project" value="TreeGrafter"/>
</dbReference>